<dbReference type="EMBL" id="LR797432">
    <property type="protein sequence ID" value="CAB4215800.1"/>
    <property type="molecule type" value="Genomic_DNA"/>
</dbReference>
<evidence type="ECO:0000313" key="3">
    <source>
        <dbReference type="EMBL" id="CAB4189424.1"/>
    </source>
</evidence>
<organism evidence="3">
    <name type="scientific">uncultured Caudovirales phage</name>
    <dbReference type="NCBI Taxonomy" id="2100421"/>
    <lineage>
        <taxon>Viruses</taxon>
        <taxon>Duplodnaviria</taxon>
        <taxon>Heunggongvirae</taxon>
        <taxon>Uroviricota</taxon>
        <taxon>Caudoviricetes</taxon>
        <taxon>Peduoviridae</taxon>
        <taxon>Maltschvirus</taxon>
        <taxon>Maltschvirus maltsch</taxon>
    </lineage>
</organism>
<evidence type="ECO:0000256" key="1">
    <source>
        <dbReference type="SAM" id="MobiDB-lite"/>
    </source>
</evidence>
<gene>
    <name evidence="2" type="ORF">UFOVP1028_6</name>
    <name evidence="3" type="ORF">UFOVP1187_13</name>
    <name evidence="4" type="ORF">UFOVP1235_30</name>
    <name evidence="5" type="ORF">UFOVP1488_13</name>
</gene>
<dbReference type="EMBL" id="LR797134">
    <property type="protein sequence ID" value="CAB4189424.1"/>
    <property type="molecule type" value="Genomic_DNA"/>
</dbReference>
<protein>
    <submittedName>
        <fullName evidence="3">Uncharacterized protein</fullName>
    </submittedName>
</protein>
<evidence type="ECO:0000313" key="2">
    <source>
        <dbReference type="EMBL" id="CAB4178797.1"/>
    </source>
</evidence>
<reference evidence="3" key="1">
    <citation type="submission" date="2020-05" db="EMBL/GenBank/DDBJ databases">
        <authorList>
            <person name="Chiriac C."/>
            <person name="Salcher M."/>
            <person name="Ghai R."/>
            <person name="Kavagutti S V."/>
        </authorList>
    </citation>
    <scope>NUCLEOTIDE SEQUENCE</scope>
</reference>
<name>A0A6J5RCY4_9CAUD</name>
<evidence type="ECO:0000313" key="4">
    <source>
        <dbReference type="EMBL" id="CAB4192371.1"/>
    </source>
</evidence>
<dbReference type="EMBL" id="LR796973">
    <property type="protein sequence ID" value="CAB4178797.1"/>
    <property type="molecule type" value="Genomic_DNA"/>
</dbReference>
<proteinExistence type="predicted"/>
<accession>A0A6J5RCY4</accession>
<feature type="region of interest" description="Disordered" evidence="1">
    <location>
        <begin position="118"/>
        <end position="141"/>
    </location>
</feature>
<sequence>MADKFNAKDALADYVTVPQRIAQFYELFGGGRLVTGDVRLTSEPDGKPRVMVQAFAYRTVDDPQPGVGWSWMELPGTTSFTRGSELENTEPSAWGRAIASLGILVDRSVASVNEIKAKTPDGPQSQPAALSAPVAPPKVQKRDEVITAGPPPAQYPSGHIETLTGIVTREGTIKAGGAAGYKCESRQTPDGLHAFGFRLEIDRDKAIPQALVEGQLAEDIIDTLAGNTESLINTWAEVTGRMFHVTEPGKTSFYRLRVTAMKTKAWTLPSEAPSAAMGL</sequence>
<dbReference type="EMBL" id="LR797191">
    <property type="protein sequence ID" value="CAB4192371.1"/>
    <property type="molecule type" value="Genomic_DNA"/>
</dbReference>
<evidence type="ECO:0000313" key="5">
    <source>
        <dbReference type="EMBL" id="CAB4215800.1"/>
    </source>
</evidence>